<reference evidence="4" key="1">
    <citation type="journal article" date="2021" name="PeerJ">
        <title>Extensive microbial diversity within the chicken gut microbiome revealed by metagenomics and culture.</title>
        <authorList>
            <person name="Gilroy R."/>
            <person name="Ravi A."/>
            <person name="Getino M."/>
            <person name="Pursley I."/>
            <person name="Horton D.L."/>
            <person name="Alikhan N.F."/>
            <person name="Baker D."/>
            <person name="Gharbi K."/>
            <person name="Hall N."/>
            <person name="Watson M."/>
            <person name="Adriaenssens E.M."/>
            <person name="Foster-Nyarko E."/>
            <person name="Jarju S."/>
            <person name="Secka A."/>
            <person name="Antonio M."/>
            <person name="Oren A."/>
            <person name="Chaudhuri R.R."/>
            <person name="La Ragione R."/>
            <person name="Hildebrand F."/>
            <person name="Pallen M.J."/>
        </authorList>
    </citation>
    <scope>NUCLEOTIDE SEQUENCE</scope>
    <source>
        <strain evidence="4">ChiSxjej3B15-1167</strain>
    </source>
</reference>
<dbReference type="PANTHER" id="PTHR43185">
    <property type="entry name" value="FERROUS IRON TRANSPORT PROTEIN B"/>
    <property type="match status" value="1"/>
</dbReference>
<feature type="transmembrane region" description="Helical" evidence="2">
    <location>
        <begin position="335"/>
        <end position="357"/>
    </location>
</feature>
<dbReference type="InterPro" id="IPR041069">
    <property type="entry name" value="FeoB_Cyto"/>
</dbReference>
<dbReference type="Pfam" id="PF17910">
    <property type="entry name" value="FeoB_Cyto"/>
    <property type="match status" value="1"/>
</dbReference>
<feature type="compositionally biased region" description="Basic and acidic residues" evidence="1">
    <location>
        <begin position="13"/>
        <end position="22"/>
    </location>
</feature>
<evidence type="ECO:0000256" key="1">
    <source>
        <dbReference type="SAM" id="MobiDB-lite"/>
    </source>
</evidence>
<dbReference type="Gene3D" id="3.40.50.300">
    <property type="entry name" value="P-loop containing nucleotide triphosphate hydrolases"/>
    <property type="match status" value="1"/>
</dbReference>
<dbReference type="InterPro" id="IPR006073">
    <property type="entry name" value="GTP-bd"/>
</dbReference>
<evidence type="ECO:0000313" key="5">
    <source>
        <dbReference type="Proteomes" id="UP000886805"/>
    </source>
</evidence>
<dbReference type="GO" id="GO:0015093">
    <property type="term" value="F:ferrous iron transmembrane transporter activity"/>
    <property type="evidence" value="ECO:0007669"/>
    <property type="project" value="TreeGrafter"/>
</dbReference>
<dbReference type="SUPFAM" id="SSF52540">
    <property type="entry name" value="P-loop containing nucleoside triphosphate hydrolases"/>
    <property type="match status" value="1"/>
</dbReference>
<evidence type="ECO:0000313" key="4">
    <source>
        <dbReference type="EMBL" id="HIX73179.1"/>
    </source>
</evidence>
<dbReference type="Gene3D" id="1.10.287.1770">
    <property type="match status" value="1"/>
</dbReference>
<keyword evidence="2" id="KW-1133">Transmembrane helix</keyword>
<dbReference type="PANTHER" id="PTHR43185:SF2">
    <property type="entry name" value="FERROUS IRON TRANSPORT PROTEIN B"/>
    <property type="match status" value="1"/>
</dbReference>
<dbReference type="CDD" id="cd01879">
    <property type="entry name" value="FeoB"/>
    <property type="match status" value="1"/>
</dbReference>
<organism evidence="4 5">
    <name type="scientific">Candidatus Anaerobutyricum stercoripullorum</name>
    <dbReference type="NCBI Taxonomy" id="2838456"/>
    <lineage>
        <taxon>Bacteria</taxon>
        <taxon>Bacillati</taxon>
        <taxon>Bacillota</taxon>
        <taxon>Clostridia</taxon>
        <taxon>Lachnospirales</taxon>
        <taxon>Lachnospiraceae</taxon>
        <taxon>Anaerobutyricum</taxon>
    </lineage>
</organism>
<dbReference type="InterPro" id="IPR030389">
    <property type="entry name" value="G_FEOB_dom"/>
</dbReference>
<evidence type="ECO:0000259" key="3">
    <source>
        <dbReference type="PROSITE" id="PS51711"/>
    </source>
</evidence>
<dbReference type="EMBL" id="DXEQ01000277">
    <property type="protein sequence ID" value="HIX73179.1"/>
    <property type="molecule type" value="Genomic_DNA"/>
</dbReference>
<dbReference type="PROSITE" id="PS51711">
    <property type="entry name" value="G_FEOB"/>
    <property type="match status" value="1"/>
</dbReference>
<keyword evidence="2" id="KW-0812">Transmembrane</keyword>
<accession>A0A9D1X5B0</accession>
<feature type="domain" description="FeoB-type G" evidence="3">
    <location>
        <begin position="27"/>
        <end position="189"/>
    </location>
</feature>
<dbReference type="PRINTS" id="PR00326">
    <property type="entry name" value="GTP1OBG"/>
</dbReference>
<dbReference type="Pfam" id="PF02421">
    <property type="entry name" value="FeoB_N"/>
    <property type="match status" value="1"/>
</dbReference>
<dbReference type="GO" id="GO:0005525">
    <property type="term" value="F:GTP binding"/>
    <property type="evidence" value="ECO:0007669"/>
    <property type="project" value="InterPro"/>
</dbReference>
<feature type="transmembrane region" description="Helical" evidence="2">
    <location>
        <begin position="393"/>
        <end position="418"/>
    </location>
</feature>
<dbReference type="InterPro" id="IPR050860">
    <property type="entry name" value="FeoB_GTPase"/>
</dbReference>
<sequence>MGLTGSSTGIHAPDFREKNMSTTDARRRVIALAGNPNVGKSSIFNALTGMHQHTGNWPGKTVSNARGSFRFDGQEYDLIDVPGAYSLSARSAEEEAARDFICFGQPDAVVVVCDASCLERNLNLVLQILEITSRVIVCVNLMDEARRRQIQVHLPRLSRCLGVPVVGTCARQKETLFPLMEAMARVTAEDYHASPVKIRYPKAIEQALQMIEPMIGEKTGGKLSSRWLSLQFLQENCSSFRQITALLGEDFLGDPELLHGISLARKQLLRCFSGVSPWQDAIVSTVVSLAEKISRETVSCASCAAHQEQAPAARLLAVRRKDLLSDRILTGRITAFPIMLTALAVVFWITICGANVVSDYLGHWLFAIQDLLTLFFTRIHAPEWLHGVLVLGLYRVVAWVVSVMLPPMAIFFPLFALLEDSGFLPRIAYNLDKPFQCCRACGKQALTMCMVFGRVISDCPVEAHGFRIVRLSRHGFRIVRLSRHGFRIICPTRQDIRLYFSTSLLFNPCGLISRPFLARANRASRTSFVWQLAAAIFDRFFSPAPNPRLWRNPAIFFTA</sequence>
<feature type="region of interest" description="Disordered" evidence="1">
    <location>
        <begin position="1"/>
        <end position="22"/>
    </location>
</feature>
<dbReference type="InterPro" id="IPR027417">
    <property type="entry name" value="P-loop_NTPase"/>
</dbReference>
<dbReference type="AlphaFoldDB" id="A0A9D1X5B0"/>
<evidence type="ECO:0000256" key="2">
    <source>
        <dbReference type="SAM" id="Phobius"/>
    </source>
</evidence>
<dbReference type="GO" id="GO:0005886">
    <property type="term" value="C:plasma membrane"/>
    <property type="evidence" value="ECO:0007669"/>
    <property type="project" value="TreeGrafter"/>
</dbReference>
<comment type="caution">
    <text evidence="4">The sequence shown here is derived from an EMBL/GenBank/DDBJ whole genome shotgun (WGS) entry which is preliminary data.</text>
</comment>
<feature type="transmembrane region" description="Helical" evidence="2">
    <location>
        <begin position="364"/>
        <end position="381"/>
    </location>
</feature>
<keyword evidence="2" id="KW-0472">Membrane</keyword>
<proteinExistence type="predicted"/>
<gene>
    <name evidence="4" type="ORF">H9849_09180</name>
</gene>
<name>A0A9D1X5B0_9FIRM</name>
<dbReference type="Proteomes" id="UP000886805">
    <property type="component" value="Unassembled WGS sequence"/>
</dbReference>
<protein>
    <submittedName>
        <fullName evidence="4">50S ribosome-binding GTPase</fullName>
    </submittedName>
</protein>
<reference evidence="4" key="2">
    <citation type="submission" date="2021-04" db="EMBL/GenBank/DDBJ databases">
        <authorList>
            <person name="Gilroy R."/>
        </authorList>
    </citation>
    <scope>NUCLEOTIDE SEQUENCE</scope>
    <source>
        <strain evidence="4">ChiSxjej3B15-1167</strain>
    </source>
</reference>